<gene>
    <name evidence="7" type="ORF">LU635_02795</name>
</gene>
<reference evidence="7" key="1">
    <citation type="submission" date="2021-12" db="EMBL/GenBank/DDBJ databases">
        <title>Description of Gramella crocea sp. nov., a new bacterium isolated from activated sludge.</title>
        <authorList>
            <person name="Zhang X."/>
        </authorList>
    </citation>
    <scope>NUCLEOTIDE SEQUENCE</scope>
    <source>
        <strain evidence="7">YB25</strain>
    </source>
</reference>
<dbReference type="EMBL" id="JAJSON010000009">
    <property type="protein sequence ID" value="MCG9970552.1"/>
    <property type="molecule type" value="Genomic_DNA"/>
</dbReference>
<dbReference type="GO" id="GO:0003677">
    <property type="term" value="F:DNA binding"/>
    <property type="evidence" value="ECO:0007669"/>
    <property type="project" value="InterPro"/>
</dbReference>
<dbReference type="InterPro" id="IPR014284">
    <property type="entry name" value="RNA_pol_sigma-70_dom"/>
</dbReference>
<comment type="similarity">
    <text evidence="1">Belongs to the sigma-70 factor family. ECF subfamily.</text>
</comment>
<feature type="domain" description="RNA polymerase sigma-70 region 2" evidence="5">
    <location>
        <begin position="30"/>
        <end position="94"/>
    </location>
</feature>
<keyword evidence="8" id="KW-1185">Reference proteome</keyword>
<evidence type="ECO:0000313" key="8">
    <source>
        <dbReference type="Proteomes" id="UP001139344"/>
    </source>
</evidence>
<dbReference type="InterPro" id="IPR013325">
    <property type="entry name" value="RNA_pol_sigma_r2"/>
</dbReference>
<evidence type="ECO:0000259" key="5">
    <source>
        <dbReference type="Pfam" id="PF04542"/>
    </source>
</evidence>
<organism evidence="7 8">
    <name type="scientific">Christiangramia crocea</name>
    <dbReference type="NCBI Taxonomy" id="2904124"/>
    <lineage>
        <taxon>Bacteria</taxon>
        <taxon>Pseudomonadati</taxon>
        <taxon>Bacteroidota</taxon>
        <taxon>Flavobacteriia</taxon>
        <taxon>Flavobacteriales</taxon>
        <taxon>Flavobacteriaceae</taxon>
        <taxon>Christiangramia</taxon>
    </lineage>
</organism>
<dbReference type="RefSeq" id="WP_240095975.1">
    <property type="nucleotide sequence ID" value="NZ_JAJSON010000009.1"/>
</dbReference>
<dbReference type="PANTHER" id="PTHR43133:SF51">
    <property type="entry name" value="RNA POLYMERASE SIGMA FACTOR"/>
    <property type="match status" value="1"/>
</dbReference>
<dbReference type="NCBIfam" id="TIGR02937">
    <property type="entry name" value="sigma70-ECF"/>
    <property type="match status" value="1"/>
</dbReference>
<keyword evidence="3" id="KW-0731">Sigma factor</keyword>
<evidence type="ECO:0000259" key="6">
    <source>
        <dbReference type="Pfam" id="PF08281"/>
    </source>
</evidence>
<protein>
    <submittedName>
        <fullName evidence="7">Sigma-70 family RNA polymerase sigma factor</fullName>
    </submittedName>
</protein>
<feature type="domain" description="RNA polymerase sigma factor 70 region 4 type 2" evidence="6">
    <location>
        <begin position="133"/>
        <end position="185"/>
    </location>
</feature>
<accession>A0A9X1UUF4</accession>
<dbReference type="InterPro" id="IPR013249">
    <property type="entry name" value="RNA_pol_sigma70_r4_t2"/>
</dbReference>
<dbReference type="SUPFAM" id="SSF88659">
    <property type="entry name" value="Sigma3 and sigma4 domains of RNA polymerase sigma factors"/>
    <property type="match status" value="1"/>
</dbReference>
<dbReference type="Pfam" id="PF08281">
    <property type="entry name" value="Sigma70_r4_2"/>
    <property type="match status" value="1"/>
</dbReference>
<dbReference type="Gene3D" id="1.10.1740.10">
    <property type="match status" value="1"/>
</dbReference>
<dbReference type="CDD" id="cd06171">
    <property type="entry name" value="Sigma70_r4"/>
    <property type="match status" value="1"/>
</dbReference>
<dbReference type="Pfam" id="PF04542">
    <property type="entry name" value="Sigma70_r2"/>
    <property type="match status" value="1"/>
</dbReference>
<dbReference type="GO" id="GO:0016987">
    <property type="term" value="F:sigma factor activity"/>
    <property type="evidence" value="ECO:0007669"/>
    <property type="project" value="UniProtKB-KW"/>
</dbReference>
<sequence length="247" mass="28942">MIDIQKFEKLSDAEITSRVLSGDTAMYEVIIRRYNPYLFKIGRSYGFNQPDTEDLMQETFINAYTNLNNFEHRSSLKTWLVRIMLNTCYHKKRKFSYKNEFPSDSIENSGEAPMFNQKPSNTSKTVMNNELRHILENAIVQIPENYRMVFTLRELNGMSTKETAHALDISESNVKVRLKRAKSMLQTEIKKMYSPEEIFEFNLIYCNRIVENVFSRLPQKSKSAAFSNLINLKKWLLGFMSRPNGRA</sequence>
<dbReference type="SUPFAM" id="SSF88946">
    <property type="entry name" value="Sigma2 domain of RNA polymerase sigma factors"/>
    <property type="match status" value="1"/>
</dbReference>
<dbReference type="AlphaFoldDB" id="A0A9X1UUF4"/>
<dbReference type="GO" id="GO:0006352">
    <property type="term" value="P:DNA-templated transcription initiation"/>
    <property type="evidence" value="ECO:0007669"/>
    <property type="project" value="InterPro"/>
</dbReference>
<evidence type="ECO:0000256" key="1">
    <source>
        <dbReference type="ARBA" id="ARBA00010641"/>
    </source>
</evidence>
<dbReference type="InterPro" id="IPR007627">
    <property type="entry name" value="RNA_pol_sigma70_r2"/>
</dbReference>
<evidence type="ECO:0000256" key="2">
    <source>
        <dbReference type="ARBA" id="ARBA00023015"/>
    </source>
</evidence>
<dbReference type="InterPro" id="IPR039425">
    <property type="entry name" value="RNA_pol_sigma-70-like"/>
</dbReference>
<dbReference type="Proteomes" id="UP001139344">
    <property type="component" value="Unassembled WGS sequence"/>
</dbReference>
<dbReference type="InterPro" id="IPR036388">
    <property type="entry name" value="WH-like_DNA-bd_sf"/>
</dbReference>
<dbReference type="InterPro" id="IPR013324">
    <property type="entry name" value="RNA_pol_sigma_r3/r4-like"/>
</dbReference>
<dbReference type="Gene3D" id="1.10.10.10">
    <property type="entry name" value="Winged helix-like DNA-binding domain superfamily/Winged helix DNA-binding domain"/>
    <property type="match status" value="1"/>
</dbReference>
<evidence type="ECO:0000256" key="4">
    <source>
        <dbReference type="ARBA" id="ARBA00023163"/>
    </source>
</evidence>
<keyword evidence="2" id="KW-0805">Transcription regulation</keyword>
<keyword evidence="4" id="KW-0804">Transcription</keyword>
<proteinExistence type="inferred from homology"/>
<evidence type="ECO:0000313" key="7">
    <source>
        <dbReference type="EMBL" id="MCG9970552.1"/>
    </source>
</evidence>
<comment type="caution">
    <text evidence="7">The sequence shown here is derived from an EMBL/GenBank/DDBJ whole genome shotgun (WGS) entry which is preliminary data.</text>
</comment>
<dbReference type="PANTHER" id="PTHR43133">
    <property type="entry name" value="RNA POLYMERASE ECF-TYPE SIGMA FACTO"/>
    <property type="match status" value="1"/>
</dbReference>
<name>A0A9X1UUF4_9FLAO</name>
<evidence type="ECO:0000256" key="3">
    <source>
        <dbReference type="ARBA" id="ARBA00023082"/>
    </source>
</evidence>